<protein>
    <recommendedName>
        <fullName evidence="13">Transposase</fullName>
    </recommendedName>
</protein>
<organism evidence="11 12">
    <name type="scientific">Sutterella wadsworthensis HGA0223</name>
    <dbReference type="NCBI Taxonomy" id="1203554"/>
    <lineage>
        <taxon>Bacteria</taxon>
        <taxon>Pseudomonadati</taxon>
        <taxon>Pseudomonadota</taxon>
        <taxon>Betaproteobacteria</taxon>
        <taxon>Burkholderiales</taxon>
        <taxon>Sutterellaceae</taxon>
        <taxon>Sutterella</taxon>
    </lineage>
</organism>
<evidence type="ECO:0000256" key="2">
    <source>
        <dbReference type="ARBA" id="ARBA00022578"/>
    </source>
</evidence>
<dbReference type="InterPro" id="IPR010095">
    <property type="entry name" value="Cas12f1-like_TNB"/>
</dbReference>
<keyword evidence="5" id="KW-0238">DNA-binding</keyword>
<dbReference type="GO" id="GO:0003677">
    <property type="term" value="F:DNA binding"/>
    <property type="evidence" value="ECO:0007669"/>
    <property type="project" value="UniProtKB-KW"/>
</dbReference>
<dbReference type="PATRIC" id="fig|1203554.3.peg.1291"/>
<evidence type="ECO:0008006" key="13">
    <source>
        <dbReference type="Google" id="ProtNLM"/>
    </source>
</evidence>
<dbReference type="HOGENOM" id="CLU_032903_0_4_4"/>
<keyword evidence="2" id="KW-0815">Transposition</keyword>
<feature type="region of interest" description="Disordered" evidence="7">
    <location>
        <begin position="418"/>
        <end position="445"/>
    </location>
</feature>
<evidence type="ECO:0000313" key="11">
    <source>
        <dbReference type="EMBL" id="EPD99195.1"/>
    </source>
</evidence>
<dbReference type="InterPro" id="IPR021027">
    <property type="entry name" value="Transposase_put_HTH"/>
</dbReference>
<dbReference type="GO" id="GO:0046872">
    <property type="term" value="F:metal ion binding"/>
    <property type="evidence" value="ECO:0007669"/>
    <property type="project" value="UniProtKB-KW"/>
</dbReference>
<feature type="domain" description="Transposase putative helix-turn-helix" evidence="10">
    <location>
        <begin position="28"/>
        <end position="73"/>
    </location>
</feature>
<evidence type="ECO:0000256" key="5">
    <source>
        <dbReference type="ARBA" id="ARBA00023125"/>
    </source>
</evidence>
<evidence type="ECO:0000259" key="8">
    <source>
        <dbReference type="Pfam" id="PF01385"/>
    </source>
</evidence>
<keyword evidence="3" id="KW-0479">Metal-binding</keyword>
<name>S3BIP0_9BURK</name>
<dbReference type="GO" id="GO:0006310">
    <property type="term" value="P:DNA recombination"/>
    <property type="evidence" value="ECO:0007669"/>
    <property type="project" value="UniProtKB-KW"/>
</dbReference>
<feature type="domain" description="Cas12f1-like TNB" evidence="9">
    <location>
        <begin position="332"/>
        <end position="398"/>
    </location>
</feature>
<feature type="compositionally biased region" description="Basic and acidic residues" evidence="7">
    <location>
        <begin position="434"/>
        <end position="445"/>
    </location>
</feature>
<keyword evidence="4" id="KW-0862">Zinc</keyword>
<evidence type="ECO:0000259" key="10">
    <source>
        <dbReference type="Pfam" id="PF12323"/>
    </source>
</evidence>
<evidence type="ECO:0000256" key="1">
    <source>
        <dbReference type="ARBA" id="ARBA00008761"/>
    </source>
</evidence>
<dbReference type="Pfam" id="PF01385">
    <property type="entry name" value="OrfB_IS605"/>
    <property type="match status" value="1"/>
</dbReference>
<feature type="domain" description="Probable transposase IS891/IS1136/IS1341" evidence="8">
    <location>
        <begin position="199"/>
        <end position="304"/>
    </location>
</feature>
<dbReference type="eggNOG" id="COG0675">
    <property type="taxonomic scope" value="Bacteria"/>
</dbReference>
<dbReference type="STRING" id="1203554.HMPREF1476_01232"/>
<dbReference type="Pfam" id="PF12323">
    <property type="entry name" value="HTH_OrfB_IS605"/>
    <property type="match status" value="1"/>
</dbReference>
<dbReference type="Pfam" id="PF07282">
    <property type="entry name" value="Cas12f1-like_TNB"/>
    <property type="match status" value="1"/>
</dbReference>
<evidence type="ECO:0000256" key="6">
    <source>
        <dbReference type="ARBA" id="ARBA00023172"/>
    </source>
</evidence>
<dbReference type="NCBIfam" id="NF040570">
    <property type="entry name" value="guided_TnpB"/>
    <property type="match status" value="1"/>
</dbReference>
<sequence>MNIECEKTVSSTSQIRCHDADQSKIKHMIRHKAFVFKLKPDGATRRSLAKACGCVRFVYNKGLDWNKEQREKDQTFRVNYPKLCALLPEWKEEFPWLGECHSQVLQQGMKDLMTSMVNFFEGRAKFPRFHKKFKDEDSIRFPQRFKVNEASRQVYLPKIGWVGYRRSRFINGKLRSVTVMRKADGWYVSILTEREIEAPVHPKAGREIGLDAGVKKTAALSNGKIYLPVDAFRSSKDKLAKMQRRLKRMVPHSQNWKKQQQKIAVLHKEIADTRRDHLQKLANDICKNHAVVYREDLKIKNMTASAKGTLEEPGTNVRQKSGLNAAILDQGWGILFGLLDQKMKELGGEVFAVPPANTSRTCPKCEDVSPLNRLTQARFCCRKCGFEGNADVVAANNILRRGQRLRACGELQSTAAVQVNRPSRKRRAGQQQEPIRRDPQAPENA</sequence>
<evidence type="ECO:0000256" key="7">
    <source>
        <dbReference type="SAM" id="MobiDB-lite"/>
    </source>
</evidence>
<accession>S3BIP0</accession>
<dbReference type="GO" id="GO:0032196">
    <property type="term" value="P:transposition"/>
    <property type="evidence" value="ECO:0007669"/>
    <property type="project" value="UniProtKB-KW"/>
</dbReference>
<evidence type="ECO:0000256" key="3">
    <source>
        <dbReference type="ARBA" id="ARBA00022723"/>
    </source>
</evidence>
<dbReference type="Proteomes" id="UP000014400">
    <property type="component" value="Unassembled WGS sequence"/>
</dbReference>
<reference evidence="11 12" key="1">
    <citation type="submission" date="2013-04" db="EMBL/GenBank/DDBJ databases">
        <title>The Genome Sequence of Sutterella wadsworthensis HGA0223.</title>
        <authorList>
            <consortium name="The Broad Institute Genomics Platform"/>
            <person name="Earl A."/>
            <person name="Ward D."/>
            <person name="Feldgarden M."/>
            <person name="Gevers D."/>
            <person name="Schmidt T.M."/>
            <person name="Dover J."/>
            <person name="Dai D."/>
            <person name="Walker B."/>
            <person name="Young S."/>
            <person name="Zeng Q."/>
            <person name="Gargeya S."/>
            <person name="Fitzgerald M."/>
            <person name="Haas B."/>
            <person name="Abouelleil A."/>
            <person name="Allen A.W."/>
            <person name="Alvarado L."/>
            <person name="Arachchi H.M."/>
            <person name="Berlin A.M."/>
            <person name="Chapman S.B."/>
            <person name="Gainer-Dewar J."/>
            <person name="Goldberg J."/>
            <person name="Griggs A."/>
            <person name="Gujja S."/>
            <person name="Hansen M."/>
            <person name="Howarth C."/>
            <person name="Imamovic A."/>
            <person name="Ireland A."/>
            <person name="Larimer J."/>
            <person name="McCowan C."/>
            <person name="Murphy C."/>
            <person name="Pearson M."/>
            <person name="Poon T.W."/>
            <person name="Priest M."/>
            <person name="Roberts A."/>
            <person name="Saif S."/>
            <person name="Shea T."/>
            <person name="Sisk P."/>
            <person name="Sykes S."/>
            <person name="Wortman J."/>
            <person name="Nusbaum C."/>
            <person name="Birren B."/>
        </authorList>
    </citation>
    <scope>NUCLEOTIDE SEQUENCE [LARGE SCALE GENOMIC DNA]</scope>
    <source>
        <strain evidence="11 12">HGA0223</strain>
    </source>
</reference>
<proteinExistence type="inferred from homology"/>
<evidence type="ECO:0000259" key="9">
    <source>
        <dbReference type="Pfam" id="PF07282"/>
    </source>
</evidence>
<evidence type="ECO:0000256" key="4">
    <source>
        <dbReference type="ARBA" id="ARBA00022833"/>
    </source>
</evidence>
<keyword evidence="12" id="KW-1185">Reference proteome</keyword>
<dbReference type="EMBL" id="ATCF01000017">
    <property type="protein sequence ID" value="EPD99195.1"/>
    <property type="molecule type" value="Genomic_DNA"/>
</dbReference>
<comment type="similarity">
    <text evidence="1">In the C-terminal section; belongs to the transposase 35 family.</text>
</comment>
<dbReference type="InterPro" id="IPR001959">
    <property type="entry name" value="Transposase"/>
</dbReference>
<keyword evidence="6" id="KW-0233">DNA recombination</keyword>
<comment type="caution">
    <text evidence="11">The sequence shown here is derived from an EMBL/GenBank/DDBJ whole genome shotgun (WGS) entry which is preliminary data.</text>
</comment>
<gene>
    <name evidence="11" type="ORF">HMPREF1476_01232</name>
</gene>
<evidence type="ECO:0000313" key="12">
    <source>
        <dbReference type="Proteomes" id="UP000014400"/>
    </source>
</evidence>
<dbReference type="AlphaFoldDB" id="S3BIP0"/>